<organism evidence="8 9">
    <name type="scientific">Temnothorax longispinosus</name>
    <dbReference type="NCBI Taxonomy" id="300112"/>
    <lineage>
        <taxon>Eukaryota</taxon>
        <taxon>Metazoa</taxon>
        <taxon>Ecdysozoa</taxon>
        <taxon>Arthropoda</taxon>
        <taxon>Hexapoda</taxon>
        <taxon>Insecta</taxon>
        <taxon>Pterygota</taxon>
        <taxon>Neoptera</taxon>
        <taxon>Endopterygota</taxon>
        <taxon>Hymenoptera</taxon>
        <taxon>Apocrita</taxon>
        <taxon>Aculeata</taxon>
        <taxon>Formicoidea</taxon>
        <taxon>Formicidae</taxon>
        <taxon>Myrmicinae</taxon>
        <taxon>Temnothorax</taxon>
    </lineage>
</organism>
<dbReference type="InterPro" id="IPR008967">
    <property type="entry name" value="p53-like_TF_DNA-bd_sf"/>
</dbReference>
<dbReference type="AlphaFoldDB" id="A0A4S2KP15"/>
<dbReference type="InterPro" id="IPR036960">
    <property type="entry name" value="T-box_sf"/>
</dbReference>
<name>A0A4S2KP15_9HYME</name>
<dbReference type="SUPFAM" id="SSF49417">
    <property type="entry name" value="p53-like transcription factors"/>
    <property type="match status" value="1"/>
</dbReference>
<dbReference type="PANTHER" id="PTHR11267">
    <property type="entry name" value="T-BOX PROTEIN-RELATED"/>
    <property type="match status" value="1"/>
</dbReference>
<reference evidence="8 9" key="1">
    <citation type="journal article" date="2019" name="Philos. Trans. R. Soc. Lond., B, Biol. Sci.">
        <title>Ant behaviour and brain gene expression of defending hosts depend on the ecological success of the intruding social parasite.</title>
        <authorList>
            <person name="Kaur R."/>
            <person name="Stoldt M."/>
            <person name="Jongepier E."/>
            <person name="Feldmeyer B."/>
            <person name="Menzel F."/>
            <person name="Bornberg-Bauer E."/>
            <person name="Foitzik S."/>
        </authorList>
    </citation>
    <scope>NUCLEOTIDE SEQUENCE [LARGE SCALE GENOMIC DNA]</scope>
    <source>
        <tissue evidence="8">Whole body</tissue>
    </source>
</reference>
<dbReference type="GO" id="GO:0000981">
    <property type="term" value="F:DNA-binding transcription factor activity, RNA polymerase II-specific"/>
    <property type="evidence" value="ECO:0007669"/>
    <property type="project" value="TreeGrafter"/>
</dbReference>
<evidence type="ECO:0000259" key="7">
    <source>
        <dbReference type="PROSITE" id="PS50252"/>
    </source>
</evidence>
<comment type="subcellular location">
    <subcellularLocation>
        <location evidence="5">Nucleus</location>
    </subcellularLocation>
</comment>
<dbReference type="GO" id="GO:0000785">
    <property type="term" value="C:chromatin"/>
    <property type="evidence" value="ECO:0007669"/>
    <property type="project" value="TreeGrafter"/>
</dbReference>
<dbReference type="PRINTS" id="PR00937">
    <property type="entry name" value="TBOX"/>
</dbReference>
<dbReference type="GO" id="GO:0000978">
    <property type="term" value="F:RNA polymerase II cis-regulatory region sequence-specific DNA binding"/>
    <property type="evidence" value="ECO:0007669"/>
    <property type="project" value="InterPro"/>
</dbReference>
<gene>
    <name evidence="8" type="ORF">DBV15_12512</name>
</gene>
<dbReference type="EMBL" id="QBLH01001717">
    <property type="protein sequence ID" value="TGZ51340.1"/>
    <property type="molecule type" value="Genomic_DNA"/>
</dbReference>
<keyword evidence="2 5" id="KW-0238">DNA-binding</keyword>
<dbReference type="SMART" id="SM00425">
    <property type="entry name" value="TBOX"/>
    <property type="match status" value="1"/>
</dbReference>
<dbReference type="Proteomes" id="UP000310200">
    <property type="component" value="Unassembled WGS sequence"/>
</dbReference>
<evidence type="ECO:0000256" key="6">
    <source>
        <dbReference type="SAM" id="MobiDB-lite"/>
    </source>
</evidence>
<evidence type="ECO:0000256" key="5">
    <source>
        <dbReference type="PROSITE-ProRule" id="PRU00201"/>
    </source>
</evidence>
<evidence type="ECO:0000313" key="8">
    <source>
        <dbReference type="EMBL" id="TGZ51340.1"/>
    </source>
</evidence>
<dbReference type="GO" id="GO:0001708">
    <property type="term" value="P:cell fate specification"/>
    <property type="evidence" value="ECO:0007669"/>
    <property type="project" value="TreeGrafter"/>
</dbReference>
<dbReference type="InterPro" id="IPR001699">
    <property type="entry name" value="TF_T-box"/>
</dbReference>
<proteinExistence type="predicted"/>
<dbReference type="GO" id="GO:0005634">
    <property type="term" value="C:nucleus"/>
    <property type="evidence" value="ECO:0007669"/>
    <property type="project" value="UniProtKB-SubCell"/>
</dbReference>
<evidence type="ECO:0000256" key="4">
    <source>
        <dbReference type="ARBA" id="ARBA00023242"/>
    </source>
</evidence>
<evidence type="ECO:0000256" key="1">
    <source>
        <dbReference type="ARBA" id="ARBA00023015"/>
    </source>
</evidence>
<keyword evidence="4 5" id="KW-0539">Nucleus</keyword>
<dbReference type="Pfam" id="PF00907">
    <property type="entry name" value="T-box"/>
    <property type="match status" value="1"/>
</dbReference>
<evidence type="ECO:0000256" key="3">
    <source>
        <dbReference type="ARBA" id="ARBA00023163"/>
    </source>
</evidence>
<sequence length="236" mass="26209">MFLQDPNNALMPLELNMQLASPLFAQSPIALQRKLGSVRCFDAKNYNELFTHPTALFAFEETEFIAVTAYQNENITKLKINNNSFAKGFRETGQSRQIAIDATWLLQSALASRHQILRPSRTESEQPHCSGPARPLGDQELTLTPDPKKLVQGLDSLTSPIQYDSARTSVVFRPLEFSDFNTDSPLFLGSFLPRFTKGSNFATVCNADGSEAAMASVITGSRSDQENDQHQYRGEA</sequence>
<dbReference type="GO" id="GO:0045893">
    <property type="term" value="P:positive regulation of DNA-templated transcription"/>
    <property type="evidence" value="ECO:0007669"/>
    <property type="project" value="InterPro"/>
</dbReference>
<keyword evidence="9" id="KW-1185">Reference proteome</keyword>
<comment type="caution">
    <text evidence="5">Lacks conserved residue(s) required for the propagation of feature annotation.</text>
</comment>
<protein>
    <recommendedName>
        <fullName evidence="7">T-box domain-containing protein</fullName>
    </recommendedName>
</protein>
<dbReference type="PROSITE" id="PS50252">
    <property type="entry name" value="TBOX_3"/>
    <property type="match status" value="1"/>
</dbReference>
<evidence type="ECO:0000256" key="2">
    <source>
        <dbReference type="ARBA" id="ARBA00023125"/>
    </source>
</evidence>
<keyword evidence="3" id="KW-0804">Transcription</keyword>
<comment type="caution">
    <text evidence="8">The sequence shown here is derived from an EMBL/GenBank/DDBJ whole genome shotgun (WGS) entry which is preliminary data.</text>
</comment>
<evidence type="ECO:0000313" key="9">
    <source>
        <dbReference type="Proteomes" id="UP000310200"/>
    </source>
</evidence>
<keyword evidence="1" id="KW-0805">Transcription regulation</keyword>
<dbReference type="PANTHER" id="PTHR11267:SF181">
    <property type="entry name" value="OPTOMOTOR-BLIND PROTEIN"/>
    <property type="match status" value="1"/>
</dbReference>
<feature type="region of interest" description="Disordered" evidence="6">
    <location>
        <begin position="118"/>
        <end position="142"/>
    </location>
</feature>
<accession>A0A4S2KP15</accession>
<dbReference type="InterPro" id="IPR046360">
    <property type="entry name" value="T-box_DNA-bd"/>
</dbReference>
<dbReference type="STRING" id="300112.A0A4S2KP15"/>
<feature type="domain" description="T-box" evidence="7">
    <location>
        <begin position="57"/>
        <end position="91"/>
    </location>
</feature>
<dbReference type="Gene3D" id="2.60.40.820">
    <property type="entry name" value="Transcription factor, T-box"/>
    <property type="match status" value="1"/>
</dbReference>